<evidence type="ECO:0000259" key="10">
    <source>
        <dbReference type="PROSITE" id="PS50089"/>
    </source>
</evidence>
<feature type="compositionally biased region" description="Basic residues" evidence="9">
    <location>
        <begin position="533"/>
        <end position="542"/>
    </location>
</feature>
<comment type="caution">
    <text evidence="12">The sequence shown here is derived from an EMBL/GenBank/DDBJ whole genome shotgun (WGS) entry which is preliminary data.</text>
</comment>
<keyword evidence="3 7" id="KW-0863">Zinc-finger</keyword>
<keyword evidence="5" id="KW-0862">Zinc</keyword>
<keyword evidence="8" id="KW-0175">Coiled coil</keyword>
<dbReference type="GO" id="GO:0008270">
    <property type="term" value="F:zinc ion binding"/>
    <property type="evidence" value="ECO:0007669"/>
    <property type="project" value="UniProtKB-KW"/>
</dbReference>
<dbReference type="Gene3D" id="3.40.50.10810">
    <property type="entry name" value="Tandem AAA-ATPase domain"/>
    <property type="match status" value="2"/>
</dbReference>
<evidence type="ECO:0000256" key="5">
    <source>
        <dbReference type="ARBA" id="ARBA00022833"/>
    </source>
</evidence>
<accession>A0A8H5CLH5</accession>
<dbReference type="GO" id="GO:0061630">
    <property type="term" value="F:ubiquitin protein ligase activity"/>
    <property type="evidence" value="ECO:0007669"/>
    <property type="project" value="TreeGrafter"/>
</dbReference>
<evidence type="ECO:0000259" key="11">
    <source>
        <dbReference type="PROSITE" id="PS51192"/>
    </source>
</evidence>
<dbReference type="InterPro" id="IPR014001">
    <property type="entry name" value="Helicase_ATP-bd"/>
</dbReference>
<dbReference type="InterPro" id="IPR052583">
    <property type="entry name" value="ATP-helicase/E3_Ub-Ligase"/>
</dbReference>
<dbReference type="InterPro" id="IPR059033">
    <property type="entry name" value="C144_05_dom"/>
</dbReference>
<evidence type="ECO:0000256" key="7">
    <source>
        <dbReference type="PROSITE-ProRule" id="PRU00175"/>
    </source>
</evidence>
<evidence type="ECO:0000313" key="13">
    <source>
        <dbReference type="Proteomes" id="UP000559256"/>
    </source>
</evidence>
<dbReference type="InterPro" id="IPR001841">
    <property type="entry name" value="Znf_RING"/>
</dbReference>
<feature type="compositionally biased region" description="Polar residues" evidence="9">
    <location>
        <begin position="1"/>
        <end position="12"/>
    </location>
</feature>
<feature type="region of interest" description="Disordered" evidence="9">
    <location>
        <begin position="50"/>
        <end position="97"/>
    </location>
</feature>
<evidence type="ECO:0000256" key="8">
    <source>
        <dbReference type="SAM" id="Coils"/>
    </source>
</evidence>
<feature type="region of interest" description="Disordered" evidence="9">
    <location>
        <begin position="1652"/>
        <end position="1680"/>
    </location>
</feature>
<dbReference type="PANTHER" id="PTHR45865">
    <property type="entry name" value="E3 UBIQUITIN-PROTEIN LIGASE SHPRH FAMILY MEMBER"/>
    <property type="match status" value="1"/>
</dbReference>
<dbReference type="InterPro" id="IPR038718">
    <property type="entry name" value="SNF2-like_sf"/>
</dbReference>
<evidence type="ECO:0008006" key="14">
    <source>
        <dbReference type="Google" id="ProtNLM"/>
    </source>
</evidence>
<dbReference type="InterPro" id="IPR049730">
    <property type="entry name" value="SNF2/RAD54-like_C"/>
</dbReference>
<dbReference type="Gene3D" id="3.40.50.300">
    <property type="entry name" value="P-loop containing nucleotide triphosphate hydrolases"/>
    <property type="match status" value="2"/>
</dbReference>
<dbReference type="GO" id="GO:0016787">
    <property type="term" value="F:hydrolase activity"/>
    <property type="evidence" value="ECO:0007669"/>
    <property type="project" value="UniProtKB-KW"/>
</dbReference>
<dbReference type="InterPro" id="IPR017907">
    <property type="entry name" value="Znf_RING_CS"/>
</dbReference>
<dbReference type="Gene3D" id="3.30.40.10">
    <property type="entry name" value="Zinc/RING finger domain, C3HC4 (zinc finger)"/>
    <property type="match status" value="1"/>
</dbReference>
<keyword evidence="6" id="KW-0067">ATP-binding</keyword>
<feature type="region of interest" description="Disordered" evidence="9">
    <location>
        <begin position="525"/>
        <end position="567"/>
    </location>
</feature>
<feature type="compositionally biased region" description="Polar residues" evidence="9">
    <location>
        <begin position="83"/>
        <end position="92"/>
    </location>
</feature>
<dbReference type="GO" id="GO:0005634">
    <property type="term" value="C:nucleus"/>
    <property type="evidence" value="ECO:0007669"/>
    <property type="project" value="TreeGrafter"/>
</dbReference>
<dbReference type="PANTHER" id="PTHR45865:SF1">
    <property type="entry name" value="E3 UBIQUITIN-PROTEIN LIGASE SHPRH"/>
    <property type="match status" value="1"/>
</dbReference>
<dbReference type="GO" id="GO:0005524">
    <property type="term" value="F:ATP binding"/>
    <property type="evidence" value="ECO:0007669"/>
    <property type="project" value="InterPro"/>
</dbReference>
<dbReference type="EMBL" id="JAACJM010000131">
    <property type="protein sequence ID" value="KAF5343905.1"/>
    <property type="molecule type" value="Genomic_DNA"/>
</dbReference>
<dbReference type="PROSITE" id="PS50089">
    <property type="entry name" value="ZF_RING_2"/>
    <property type="match status" value="1"/>
</dbReference>
<protein>
    <recommendedName>
        <fullName evidence="14">RING-type domain-containing protein</fullName>
    </recommendedName>
</protein>
<reference evidence="12 13" key="1">
    <citation type="journal article" date="2020" name="ISME J.">
        <title>Uncovering the hidden diversity of litter-decomposition mechanisms in mushroom-forming fungi.</title>
        <authorList>
            <person name="Floudas D."/>
            <person name="Bentzer J."/>
            <person name="Ahren D."/>
            <person name="Johansson T."/>
            <person name="Persson P."/>
            <person name="Tunlid A."/>
        </authorList>
    </citation>
    <scope>NUCLEOTIDE SEQUENCE [LARGE SCALE GENOMIC DNA]</scope>
    <source>
        <strain evidence="12 13">CBS 291.85</strain>
    </source>
</reference>
<dbReference type="Pfam" id="PF00176">
    <property type="entry name" value="SNF2-rel_dom"/>
    <property type="match status" value="1"/>
</dbReference>
<feature type="compositionally biased region" description="Basic and acidic residues" evidence="9">
    <location>
        <begin position="543"/>
        <end position="555"/>
    </location>
</feature>
<organism evidence="12 13">
    <name type="scientific">Tetrapyrgos nigripes</name>
    <dbReference type="NCBI Taxonomy" id="182062"/>
    <lineage>
        <taxon>Eukaryota</taxon>
        <taxon>Fungi</taxon>
        <taxon>Dikarya</taxon>
        <taxon>Basidiomycota</taxon>
        <taxon>Agaricomycotina</taxon>
        <taxon>Agaricomycetes</taxon>
        <taxon>Agaricomycetidae</taxon>
        <taxon>Agaricales</taxon>
        <taxon>Marasmiineae</taxon>
        <taxon>Marasmiaceae</taxon>
        <taxon>Tetrapyrgos</taxon>
    </lineage>
</organism>
<feature type="coiled-coil region" evidence="8">
    <location>
        <begin position="857"/>
        <end position="891"/>
    </location>
</feature>
<dbReference type="SMART" id="SM00487">
    <property type="entry name" value="DEXDc"/>
    <property type="match status" value="1"/>
</dbReference>
<feature type="compositionally biased region" description="Basic and acidic residues" evidence="9">
    <location>
        <begin position="922"/>
        <end position="936"/>
    </location>
</feature>
<dbReference type="Pfam" id="PF26021">
    <property type="entry name" value="Ferritin_C144_05"/>
    <property type="match status" value="1"/>
</dbReference>
<keyword evidence="4" id="KW-0378">Hydrolase</keyword>
<feature type="domain" description="RING-type" evidence="10">
    <location>
        <begin position="1330"/>
        <end position="1370"/>
    </location>
</feature>
<dbReference type="PROSITE" id="PS00518">
    <property type="entry name" value="ZF_RING_1"/>
    <property type="match status" value="1"/>
</dbReference>
<keyword evidence="2" id="KW-0547">Nucleotide-binding</keyword>
<dbReference type="InterPro" id="IPR027417">
    <property type="entry name" value="P-loop_NTPase"/>
</dbReference>
<dbReference type="InterPro" id="IPR013083">
    <property type="entry name" value="Znf_RING/FYVE/PHD"/>
</dbReference>
<dbReference type="Pfam" id="PF00097">
    <property type="entry name" value="zf-C3HC4"/>
    <property type="match status" value="1"/>
</dbReference>
<proteinExistence type="predicted"/>
<evidence type="ECO:0000313" key="12">
    <source>
        <dbReference type="EMBL" id="KAF5343905.1"/>
    </source>
</evidence>
<evidence type="ECO:0000256" key="9">
    <source>
        <dbReference type="SAM" id="MobiDB-lite"/>
    </source>
</evidence>
<dbReference type="Proteomes" id="UP000559256">
    <property type="component" value="Unassembled WGS sequence"/>
</dbReference>
<evidence type="ECO:0000256" key="4">
    <source>
        <dbReference type="ARBA" id="ARBA00022801"/>
    </source>
</evidence>
<feature type="compositionally biased region" description="Basic and acidic residues" evidence="9">
    <location>
        <begin position="951"/>
        <end position="969"/>
    </location>
</feature>
<evidence type="ECO:0000256" key="1">
    <source>
        <dbReference type="ARBA" id="ARBA00022723"/>
    </source>
</evidence>
<evidence type="ECO:0000256" key="2">
    <source>
        <dbReference type="ARBA" id="ARBA00022741"/>
    </source>
</evidence>
<evidence type="ECO:0000256" key="6">
    <source>
        <dbReference type="ARBA" id="ARBA00022840"/>
    </source>
</evidence>
<dbReference type="OrthoDB" id="5330228at2759"/>
<dbReference type="SUPFAM" id="SSF52540">
    <property type="entry name" value="P-loop containing nucleoside triphosphate hydrolases"/>
    <property type="match status" value="2"/>
</dbReference>
<feature type="domain" description="Helicase ATP-binding" evidence="11">
    <location>
        <begin position="424"/>
        <end position="691"/>
    </location>
</feature>
<keyword evidence="13" id="KW-1185">Reference proteome</keyword>
<feature type="region of interest" description="Disordered" evidence="9">
    <location>
        <begin position="908"/>
        <end position="969"/>
    </location>
</feature>
<dbReference type="GO" id="GO:0006974">
    <property type="term" value="P:DNA damage response"/>
    <property type="evidence" value="ECO:0007669"/>
    <property type="project" value="TreeGrafter"/>
</dbReference>
<dbReference type="GO" id="GO:0000209">
    <property type="term" value="P:protein polyubiquitination"/>
    <property type="evidence" value="ECO:0007669"/>
    <property type="project" value="TreeGrafter"/>
</dbReference>
<sequence>MRIREPTTSYHNESLRSHPGNTGYHVRTGYWLHLSNVINLIHSTQNEEIDPDAFADPVPTGNGKKRALGSPSAENRGKKRTKLNPSTAGSSEDTVENPYPDIPDLYDHHGAFFRDYSHANNGSAVPVHRHVFELQFNSSAPEHASGNDRDHQEDFEKEERWFMRELKDMYGDIQEPSKVDLGDALMREDIFFSTVTLGSEMLPRDPHHNWLLTLPQYNPDNLSHDAFDLPEVLQDLLIAFLILSAHNRATVTANLSLILLPETAYDSSKNELPFRFQVEVKFALVVPTICQPFDKGTRFSDAEEARRRVLLFLYPLSPDPPASFEGAINVPFYYSVMRPAPALPSKELEEAMQPKTLVPTLLPFQRRTVAWMLSREGVKVAENGKLAQREESTDFSFWEKVQEGNYTWYLHRLSGVLSDSIPSSEQDSLTFGGILAEEPGLGKTVETIALITLNPPSETRNPAVKSWDPETELEVKEVRATLIVTPAALVQQWMDEFRTHAPHLKVHFYDGWSNVKVPINQTQINKERERRQQAKQKAQKRAGRAENRAASEKNIAKSGRPGKQRALDDDVIDVDEDSDEEIVDWVAFAHSFDVVITTYNVLQGDLNVARAPPTRPRRDCAVYSNVDRPRSPLVLVEWNRVVMDEVQMAGGGKTEDMVSLIPRVTSFAVSGTPARTHVADLIHVLKFLRVNQLIGNQRMWNRLLLPGYARLFADFFGHYSVRTQKSCVSEELTIPQQTRYLVSIEMGRVERHVYDQALEEVRFELGLDARGVAASAGWEIDGALLRSSIRKLRGICTHPQVGQLMRGANEKHNKSGTLKSMADVLQMMKDQNWRNMMDDWKSKAQGLVLIAQLQQLDVRAKNRYQAVLETLEAAEKETVKVKNEIDSAIVEHNVKGEILKREAAALREERRERGVGNVNSNDKGKGKARDESPLRDDEVDENEEDEDTEEDKGLPKTPAGREHRDKGRALRQRLRETQIVLHRVIFLKGDVYHNLGPDYAAQEDKAYQDADELRRGLLKFTAEKAKQGMAQLQVDATKSGVDEKGLMIPVPYLDQGGIRSAESIEELHEIIEDVLNPQNTLLWEWRAKIHALLTTSLAPGEGEADGEEYQRTLDDQGEAEIYLQAYQALLADRREALFKERTLLAAHETKEKKFRKTKAALKAVAAAADEALDIPEDIVLQPEHQVLHQQLAERRKDLLNDLGGKAAKSILVELTGAFARVIKDTDPEKKLLEVAVKDLQTYLDKLDADLALFRKAFNHRVLYFRQLQEISDTVAEAEFEGTREEALVRAQTLQNEYEAKLNTSRARQRYLDHLAKTQRGDLDDDEENCCILCRCEFERGYMTHCAHIFCEGCMVAWLKKPGGKACPVCRVPIDMENLQRFLVNSPEQPPPKVMKNGELAPMSKRKIEYNMIDPTLFGDIQTMESFGDFGAKIQTLVRHLLYLQTSDPGAKSIVFSAWADSLLIVERALRENGIGCLRIDQGAKKNAASRFKADPDILVLLLHGERENAGLNITCASRVFLLESVVHHGFELQAIARVDRMGQTRSTEVYCYYAEDTIERNILDLAARQGLSLYTKDNSTGTLNVSTFVADQEKTVTVEAPAKKKSGKAQKGDFISKVDDMLAILFPHMYEDVEYLIDDQDVVMGDITNTQNTAHAGDSRQLGKKPSGHVNAVAGPSRLH</sequence>
<dbReference type="InterPro" id="IPR000330">
    <property type="entry name" value="SNF2_N"/>
</dbReference>
<dbReference type="SUPFAM" id="SSF57850">
    <property type="entry name" value="RING/U-box"/>
    <property type="match status" value="1"/>
</dbReference>
<keyword evidence="1" id="KW-0479">Metal-binding</keyword>
<gene>
    <name evidence="12" type="ORF">D9758_012130</name>
</gene>
<feature type="compositionally biased region" description="Acidic residues" evidence="9">
    <location>
        <begin position="937"/>
        <end position="950"/>
    </location>
</feature>
<name>A0A8H5CLH5_9AGAR</name>
<dbReference type="InterPro" id="IPR018957">
    <property type="entry name" value="Znf_C3HC4_RING-type"/>
</dbReference>
<dbReference type="PROSITE" id="PS51192">
    <property type="entry name" value="HELICASE_ATP_BIND_1"/>
    <property type="match status" value="1"/>
</dbReference>
<feature type="region of interest" description="Disordered" evidence="9">
    <location>
        <begin position="1"/>
        <end position="22"/>
    </location>
</feature>
<dbReference type="CDD" id="cd18793">
    <property type="entry name" value="SF2_C_SNF"/>
    <property type="match status" value="1"/>
</dbReference>
<evidence type="ECO:0000256" key="3">
    <source>
        <dbReference type="ARBA" id="ARBA00022771"/>
    </source>
</evidence>